<evidence type="ECO:0000313" key="4">
    <source>
        <dbReference type="EMBL" id="SHI20010.1"/>
    </source>
</evidence>
<dbReference type="PROSITE" id="PS00061">
    <property type="entry name" value="ADH_SHORT"/>
    <property type="match status" value="1"/>
</dbReference>
<dbReference type="EMBL" id="QOVN01000005">
    <property type="protein sequence ID" value="RXG28237.1"/>
    <property type="molecule type" value="Genomic_DNA"/>
</dbReference>
<dbReference type="SUPFAM" id="SSF51735">
    <property type="entry name" value="NAD(P)-binding Rossmann-fold domains"/>
    <property type="match status" value="1"/>
</dbReference>
<dbReference type="PANTHER" id="PTHR43669:SF3">
    <property type="entry name" value="ALCOHOL DEHYDROGENASE, PUTATIVE (AFU_ORTHOLOGUE AFUA_3G03445)-RELATED"/>
    <property type="match status" value="1"/>
</dbReference>
<name>A0A1M5Z706_9FLAO</name>
<dbReference type="EMBL" id="FQXT01000005">
    <property type="protein sequence ID" value="SHI20010.1"/>
    <property type="molecule type" value="Genomic_DNA"/>
</dbReference>
<reference evidence="3 6" key="3">
    <citation type="submission" date="2018-07" db="EMBL/GenBank/DDBJ databases">
        <title>Leeuwenhoekiella genomics.</title>
        <authorList>
            <person name="Tahon G."/>
            <person name="Willems A."/>
        </authorList>
    </citation>
    <scope>NUCLEOTIDE SEQUENCE [LARGE SCALE GENOMIC DNA]</scope>
    <source>
        <strain evidence="3 6">LMG 24856</strain>
    </source>
</reference>
<evidence type="ECO:0000313" key="3">
    <source>
        <dbReference type="EMBL" id="RXG28237.1"/>
    </source>
</evidence>
<evidence type="ECO:0000313" key="6">
    <source>
        <dbReference type="Proteomes" id="UP000290037"/>
    </source>
</evidence>
<dbReference type="Pfam" id="PF13561">
    <property type="entry name" value="adh_short_C2"/>
    <property type="match status" value="1"/>
</dbReference>
<protein>
    <submittedName>
        <fullName evidence="3">NAD(P)-dependent dehydrogenase (Short-subunit alcohol dehydrogenase family)</fullName>
    </submittedName>
    <submittedName>
        <fullName evidence="4">NAD(P)-dependent dehydrogenase, short-chain alcohol dehydrogenase family</fullName>
    </submittedName>
</protein>
<dbReference type="PRINTS" id="PR00080">
    <property type="entry name" value="SDRFAMILY"/>
</dbReference>
<dbReference type="PANTHER" id="PTHR43669">
    <property type="entry name" value="5-KETO-D-GLUCONATE 5-REDUCTASE"/>
    <property type="match status" value="1"/>
</dbReference>
<keyword evidence="6" id="KW-1185">Reference proteome</keyword>
<dbReference type="GO" id="GO:0016616">
    <property type="term" value="F:oxidoreductase activity, acting on the CH-OH group of donors, NAD or NADP as acceptor"/>
    <property type="evidence" value="ECO:0007669"/>
    <property type="project" value="UniProtKB-ARBA"/>
</dbReference>
<dbReference type="InterPro" id="IPR002347">
    <property type="entry name" value="SDR_fam"/>
</dbReference>
<reference evidence="4" key="2">
    <citation type="submission" date="2016-11" db="EMBL/GenBank/DDBJ databases">
        <authorList>
            <person name="Jaros S."/>
            <person name="Januszkiewicz K."/>
            <person name="Wedrychowicz H."/>
        </authorList>
    </citation>
    <scope>NUCLEOTIDE SEQUENCE [LARGE SCALE GENOMIC DNA]</scope>
    <source>
        <strain evidence="4">DSM 19859</strain>
    </source>
</reference>
<dbReference type="Gene3D" id="3.40.50.720">
    <property type="entry name" value="NAD(P)-binding Rossmann-like Domain"/>
    <property type="match status" value="1"/>
</dbReference>
<evidence type="ECO:0000256" key="1">
    <source>
        <dbReference type="ARBA" id="ARBA00006484"/>
    </source>
</evidence>
<evidence type="ECO:0000256" key="2">
    <source>
        <dbReference type="ARBA" id="ARBA00023002"/>
    </source>
</evidence>
<keyword evidence="2" id="KW-0560">Oxidoreductase</keyword>
<accession>A0A1M5Z706</accession>
<evidence type="ECO:0000313" key="5">
    <source>
        <dbReference type="Proteomes" id="UP000184240"/>
    </source>
</evidence>
<dbReference type="Proteomes" id="UP000290037">
    <property type="component" value="Unassembled WGS sequence"/>
</dbReference>
<proteinExistence type="inferred from homology"/>
<dbReference type="STRING" id="573501.SAMN04487999_2698"/>
<gene>
    <name evidence="3" type="ORF">DSM01_2747</name>
    <name evidence="4" type="ORF">SAMN04487999_2698</name>
</gene>
<dbReference type="InterPro" id="IPR020904">
    <property type="entry name" value="Sc_DH/Rdtase_CS"/>
</dbReference>
<dbReference type="FunFam" id="3.40.50.720:FF:000240">
    <property type="entry name" value="SDR family oxidoreductase"/>
    <property type="match status" value="1"/>
</dbReference>
<comment type="similarity">
    <text evidence="1">Belongs to the short-chain dehydrogenases/reductases (SDR) family.</text>
</comment>
<dbReference type="RefSeq" id="WP_072983927.1">
    <property type="nucleotide sequence ID" value="NZ_FQXT01000005.1"/>
</dbReference>
<organism evidence="4 5">
    <name type="scientific">Leeuwenhoekiella palythoae</name>
    <dbReference type="NCBI Taxonomy" id="573501"/>
    <lineage>
        <taxon>Bacteria</taxon>
        <taxon>Pseudomonadati</taxon>
        <taxon>Bacteroidota</taxon>
        <taxon>Flavobacteriia</taxon>
        <taxon>Flavobacteriales</taxon>
        <taxon>Flavobacteriaceae</taxon>
        <taxon>Leeuwenhoekiella</taxon>
    </lineage>
</organism>
<dbReference type="PRINTS" id="PR00081">
    <property type="entry name" value="GDHRDH"/>
</dbReference>
<dbReference type="GO" id="GO:0005975">
    <property type="term" value="P:carbohydrate metabolic process"/>
    <property type="evidence" value="ECO:0007669"/>
    <property type="project" value="UniProtKB-ARBA"/>
</dbReference>
<dbReference type="InterPro" id="IPR036291">
    <property type="entry name" value="NAD(P)-bd_dom_sf"/>
</dbReference>
<dbReference type="OrthoDB" id="9803333at2"/>
<dbReference type="AlphaFoldDB" id="A0A1M5Z706"/>
<dbReference type="NCBIfam" id="NF006132">
    <property type="entry name" value="PRK08277.1"/>
    <property type="match status" value="1"/>
</dbReference>
<reference evidence="5" key="1">
    <citation type="submission" date="2016-11" db="EMBL/GenBank/DDBJ databases">
        <authorList>
            <person name="Varghese N."/>
            <person name="Submissions S."/>
        </authorList>
    </citation>
    <scope>NUCLEOTIDE SEQUENCE [LARGE SCALE GENOMIC DNA]</scope>
    <source>
        <strain evidence="5">DSM 19859</strain>
    </source>
</reference>
<sequence length="271" mass="28641">MKSLISVENKIIVISGATGVLGESMTRSLAAAGAHVVVLGRNQSKVDALVDSIKQEGDQASGVVADVTNKEALEAAKDTIENHLGYIDVLINAAGGNMKGALILPEQSLADADVEEMRKVIDLNYIGSFLPTQVFLPLLEKSKKGSVLNISSVAAHLPLTRVMGYASAKAGIENLTQFLAIEFAQKQENPIRVNALAPGFFLTEQNRELLTNSDGSLTDRGEKIIAHTPLGKFGDPQELNGAIHWLCSDAANFVTGTVVTVDGGFKAFAGV</sequence>
<dbReference type="Proteomes" id="UP000184240">
    <property type="component" value="Unassembled WGS sequence"/>
</dbReference>